<sequence>MNFVDRLCDAARFFTDQMVGVDLLDPAQLALHMLDFFFPEKLRQNNEPIALVGFQLRRGKFHEGSPDLLA</sequence>
<comment type="caution">
    <text evidence="1">The sequence shown here is derived from an EMBL/GenBank/DDBJ whole genome shotgun (WGS) entry which is preliminary data.</text>
</comment>
<keyword evidence="2" id="KW-1185">Reference proteome</keyword>
<accession>A0A158DUK7</accession>
<organism evidence="1 2">
    <name type="scientific">Caballeronia catudaia</name>
    <dbReference type="NCBI Taxonomy" id="1777136"/>
    <lineage>
        <taxon>Bacteria</taxon>
        <taxon>Pseudomonadati</taxon>
        <taxon>Pseudomonadota</taxon>
        <taxon>Betaproteobacteria</taxon>
        <taxon>Burkholderiales</taxon>
        <taxon>Burkholderiaceae</taxon>
        <taxon>Caballeronia</taxon>
    </lineage>
</organism>
<protein>
    <submittedName>
        <fullName evidence="1">Uncharacterized protein</fullName>
    </submittedName>
</protein>
<gene>
    <name evidence="1" type="ORF">AWB75_07183</name>
</gene>
<evidence type="ECO:0000313" key="1">
    <source>
        <dbReference type="EMBL" id="SAK98244.1"/>
    </source>
</evidence>
<proteinExistence type="predicted"/>
<name>A0A158DUK7_9BURK</name>
<dbReference type="EMBL" id="FCOF02000123">
    <property type="protein sequence ID" value="SAK98244.1"/>
    <property type="molecule type" value="Genomic_DNA"/>
</dbReference>
<dbReference type="Proteomes" id="UP000054870">
    <property type="component" value="Unassembled WGS sequence"/>
</dbReference>
<reference evidence="1" key="1">
    <citation type="submission" date="2016-01" db="EMBL/GenBank/DDBJ databases">
        <authorList>
            <person name="Peeters C."/>
        </authorList>
    </citation>
    <scope>NUCLEOTIDE SEQUENCE [LARGE SCALE GENOMIC DNA]</scope>
    <source>
        <strain evidence="1">LMG 29318</strain>
    </source>
</reference>
<evidence type="ECO:0000313" key="2">
    <source>
        <dbReference type="Proteomes" id="UP000054870"/>
    </source>
</evidence>
<dbReference type="AlphaFoldDB" id="A0A158DUK7"/>